<dbReference type="SUPFAM" id="SSF52540">
    <property type="entry name" value="P-loop containing nucleoside triphosphate hydrolases"/>
    <property type="match status" value="1"/>
</dbReference>
<feature type="domain" description="Helicase C-terminal" evidence="2">
    <location>
        <begin position="228"/>
        <end position="376"/>
    </location>
</feature>
<gene>
    <name evidence="3" type="ORF">GJ698_02850</name>
</gene>
<dbReference type="InterPro" id="IPR027417">
    <property type="entry name" value="P-loop_NTPase"/>
</dbReference>
<dbReference type="GO" id="GO:0003677">
    <property type="term" value="F:DNA binding"/>
    <property type="evidence" value="ECO:0007669"/>
    <property type="project" value="InterPro"/>
</dbReference>
<dbReference type="InterPro" id="IPR006935">
    <property type="entry name" value="Helicase/UvrB_N"/>
</dbReference>
<dbReference type="InterPro" id="IPR014001">
    <property type="entry name" value="Helicase_ATP-bd"/>
</dbReference>
<evidence type="ECO:0000313" key="4">
    <source>
        <dbReference type="Proteomes" id="UP000439986"/>
    </source>
</evidence>
<sequence>MIGPLFETEAPSYAGTSFPPPREFQATAHERLREGRKAGHKNQLIMAPTGAGKSYLGLRIAHEALIRGRRVIFVCDRTTLIDQTSAAADQYGLMAHGIIQAQHWRYRPELPFQIASAQTLQNRGWPRADVIVIDEAHTQLAVWTEHIMKCGASVVGLSATPFSSGLGSLFSNLICATTMDELTRAGVLVPLRVYSCTKPDMAGAATNSNGEWTDKAAEQRGMEVVGDVVTEWTKYAENRKTIVFASTILHCEELCRQFNEAGVMAAVFTSKTETAEREQLLAEYRMPESPLKVLVSVEALAKGFDVPTVGCVVDCRPLRRSLSTFMQMVGRGLRSSRETGKVDCILLDHSGNILRFLEDYTRIYYAGLDTLDAGAKLDKSTRAEAPEYEQRGCPACGFKPFAKRCIACGHEHQPPAMVPVEAGEMREVMLGKKKLADDTRHLWAQLCTYAAAHSAPDKQRGRAASLYRDMTGAWPPNDFKFDADANTPVTPNVMGKIRSKNIAFSKRRASA</sequence>
<dbReference type="PROSITE" id="PS51192">
    <property type="entry name" value="HELICASE_ATP_BIND_1"/>
    <property type="match status" value="1"/>
</dbReference>
<name>A0A844CSX4_9BURK</name>
<keyword evidence="4" id="KW-1185">Reference proteome</keyword>
<keyword evidence="3" id="KW-0547">Nucleotide-binding</keyword>
<dbReference type="PANTHER" id="PTHR47396">
    <property type="entry name" value="TYPE I RESTRICTION ENZYME ECOKI R PROTEIN"/>
    <property type="match status" value="1"/>
</dbReference>
<dbReference type="PANTHER" id="PTHR47396:SF1">
    <property type="entry name" value="ATP-DEPENDENT HELICASE IRC3-RELATED"/>
    <property type="match status" value="1"/>
</dbReference>
<dbReference type="GO" id="GO:0005829">
    <property type="term" value="C:cytosol"/>
    <property type="evidence" value="ECO:0007669"/>
    <property type="project" value="TreeGrafter"/>
</dbReference>
<dbReference type="Pfam" id="PF00271">
    <property type="entry name" value="Helicase_C"/>
    <property type="match status" value="1"/>
</dbReference>
<reference evidence="3 4" key="1">
    <citation type="submission" date="2019-11" db="EMBL/GenBank/DDBJ databases">
        <title>Novel species isolated from a subtropical stream in China.</title>
        <authorList>
            <person name="Lu H."/>
        </authorList>
    </citation>
    <scope>NUCLEOTIDE SEQUENCE [LARGE SCALE GENOMIC DNA]</scope>
    <source>
        <strain evidence="3 4">FT26W</strain>
    </source>
</reference>
<evidence type="ECO:0000259" key="2">
    <source>
        <dbReference type="PROSITE" id="PS51194"/>
    </source>
</evidence>
<dbReference type="RefSeq" id="WP_154356052.1">
    <property type="nucleotide sequence ID" value="NZ_WKJL01000001.1"/>
</dbReference>
<comment type="caution">
    <text evidence="3">The sequence shown here is derived from an EMBL/GenBank/DDBJ whole genome shotgun (WGS) entry which is preliminary data.</text>
</comment>
<dbReference type="EMBL" id="WKJL01000001">
    <property type="protein sequence ID" value="MRW83028.1"/>
    <property type="molecule type" value="Genomic_DNA"/>
</dbReference>
<accession>A0A844CSX4</accession>
<protein>
    <submittedName>
        <fullName evidence="3">Helicase</fullName>
    </submittedName>
</protein>
<organism evidence="3 4">
    <name type="scientific">Duganella aquatilis</name>
    <dbReference type="NCBI Taxonomy" id="2666082"/>
    <lineage>
        <taxon>Bacteria</taxon>
        <taxon>Pseudomonadati</taxon>
        <taxon>Pseudomonadota</taxon>
        <taxon>Betaproteobacteria</taxon>
        <taxon>Burkholderiales</taxon>
        <taxon>Oxalobacteraceae</taxon>
        <taxon>Telluria group</taxon>
        <taxon>Duganella</taxon>
    </lineage>
</organism>
<dbReference type="SMART" id="SM00490">
    <property type="entry name" value="HELICc"/>
    <property type="match status" value="1"/>
</dbReference>
<keyword evidence="3" id="KW-0067">ATP-binding</keyword>
<dbReference type="InterPro" id="IPR050742">
    <property type="entry name" value="Helicase_Restrict-Modif_Enz"/>
</dbReference>
<dbReference type="Gene3D" id="3.40.50.300">
    <property type="entry name" value="P-loop containing nucleotide triphosphate hydrolases"/>
    <property type="match status" value="2"/>
</dbReference>
<evidence type="ECO:0000313" key="3">
    <source>
        <dbReference type="EMBL" id="MRW83028.1"/>
    </source>
</evidence>
<dbReference type="Pfam" id="PF04851">
    <property type="entry name" value="ResIII"/>
    <property type="match status" value="1"/>
</dbReference>
<dbReference type="AlphaFoldDB" id="A0A844CSX4"/>
<dbReference type="PROSITE" id="PS51194">
    <property type="entry name" value="HELICASE_CTER"/>
    <property type="match status" value="1"/>
</dbReference>
<evidence type="ECO:0000259" key="1">
    <source>
        <dbReference type="PROSITE" id="PS51192"/>
    </source>
</evidence>
<feature type="domain" description="Helicase ATP-binding" evidence="1">
    <location>
        <begin position="34"/>
        <end position="179"/>
    </location>
</feature>
<dbReference type="GO" id="GO:0004386">
    <property type="term" value="F:helicase activity"/>
    <property type="evidence" value="ECO:0007669"/>
    <property type="project" value="UniProtKB-KW"/>
</dbReference>
<dbReference type="GO" id="GO:0005524">
    <property type="term" value="F:ATP binding"/>
    <property type="evidence" value="ECO:0007669"/>
    <property type="project" value="InterPro"/>
</dbReference>
<dbReference type="Proteomes" id="UP000439986">
    <property type="component" value="Unassembled WGS sequence"/>
</dbReference>
<dbReference type="SMART" id="SM00487">
    <property type="entry name" value="DEXDc"/>
    <property type="match status" value="1"/>
</dbReference>
<dbReference type="InterPro" id="IPR001650">
    <property type="entry name" value="Helicase_C-like"/>
</dbReference>
<proteinExistence type="predicted"/>
<keyword evidence="3" id="KW-0347">Helicase</keyword>
<keyword evidence="3" id="KW-0378">Hydrolase</keyword>
<dbReference type="GO" id="GO:0016787">
    <property type="term" value="F:hydrolase activity"/>
    <property type="evidence" value="ECO:0007669"/>
    <property type="project" value="InterPro"/>
</dbReference>